<feature type="compositionally biased region" description="Low complexity" evidence="1">
    <location>
        <begin position="343"/>
        <end position="352"/>
    </location>
</feature>
<evidence type="ECO:0000256" key="1">
    <source>
        <dbReference type="SAM" id="MobiDB-lite"/>
    </source>
</evidence>
<dbReference type="AlphaFoldDB" id="W9XP41"/>
<evidence type="ECO:0008006" key="4">
    <source>
        <dbReference type="Google" id="ProtNLM"/>
    </source>
</evidence>
<comment type="caution">
    <text evidence="2">The sequence shown here is derived from an EMBL/GenBank/DDBJ whole genome shotgun (WGS) entry which is preliminary data.</text>
</comment>
<dbReference type="Gene3D" id="3.40.50.1010">
    <property type="entry name" value="5'-nuclease"/>
    <property type="match status" value="1"/>
</dbReference>
<sequence>MARSGRPPSMSSQNAIRCLVDDTALTRNFAEIETWVAQGRIILVVPLYTIERLHLLKKDSSQIGANARKAVKFLDRYTSSRGDLRHDPIILQGPDEQYTTWAEVEERYINENLKTAGTNEEESTLSAMDKEQEKDAELPLKERTGAGGTLSQMLLDRLNFTKEAAAASPTSTPPLSPASSGPQSSKTSPEVKSAVMIAHDQTPVPPSLKPLLNSVVWYVHEKKLPPNESVVFLTNSADTMHLARDFGVPTKNIHQLRSTLGLEDGEVSAQETPKREVMKRGSRPEAKTLFSYEDEDSDEEEVVFKPRGRGPARGAQSSRGSATGSLRGKGGHARSPGVSFSTPAQPAQAKPQIPVDEIDPDSFDRGSFGRGSTPLVNTSSHGHSHSHSHSHNHTQFNSGRGSGHRGNHSQGGGRGTNHSRGSGRGIERGSTRGRGRLFVP</sequence>
<feature type="compositionally biased region" description="Basic and acidic residues" evidence="1">
    <location>
        <begin position="128"/>
        <end position="144"/>
    </location>
</feature>
<reference evidence="2 3" key="1">
    <citation type="submission" date="2013-03" db="EMBL/GenBank/DDBJ databases">
        <title>The Genome Sequence of Capronia epimyces CBS 606.96.</title>
        <authorList>
            <consortium name="The Broad Institute Genomics Platform"/>
            <person name="Cuomo C."/>
            <person name="de Hoog S."/>
            <person name="Gorbushina A."/>
            <person name="Walker B."/>
            <person name="Young S.K."/>
            <person name="Zeng Q."/>
            <person name="Gargeya S."/>
            <person name="Fitzgerald M."/>
            <person name="Haas B."/>
            <person name="Abouelleil A."/>
            <person name="Allen A.W."/>
            <person name="Alvarado L."/>
            <person name="Arachchi H.M."/>
            <person name="Berlin A.M."/>
            <person name="Chapman S.B."/>
            <person name="Gainer-Dewar J."/>
            <person name="Goldberg J."/>
            <person name="Griggs A."/>
            <person name="Gujja S."/>
            <person name="Hansen M."/>
            <person name="Howarth C."/>
            <person name="Imamovic A."/>
            <person name="Ireland A."/>
            <person name="Larimer J."/>
            <person name="McCowan C."/>
            <person name="Murphy C."/>
            <person name="Pearson M."/>
            <person name="Poon T.W."/>
            <person name="Priest M."/>
            <person name="Roberts A."/>
            <person name="Saif S."/>
            <person name="Shea T."/>
            <person name="Sisk P."/>
            <person name="Sykes S."/>
            <person name="Wortman J."/>
            <person name="Nusbaum C."/>
            <person name="Birren B."/>
        </authorList>
    </citation>
    <scope>NUCLEOTIDE SEQUENCE [LARGE SCALE GENOMIC DNA]</scope>
    <source>
        <strain evidence="2 3">CBS 606.96</strain>
    </source>
</reference>
<dbReference type="GeneID" id="19172683"/>
<evidence type="ECO:0000313" key="3">
    <source>
        <dbReference type="Proteomes" id="UP000019478"/>
    </source>
</evidence>
<feature type="compositionally biased region" description="Basic residues" evidence="1">
    <location>
        <begin position="431"/>
        <end position="440"/>
    </location>
</feature>
<feature type="region of interest" description="Disordered" evidence="1">
    <location>
        <begin position="113"/>
        <end position="148"/>
    </location>
</feature>
<keyword evidence="3" id="KW-1185">Reference proteome</keyword>
<accession>W9XP41</accession>
<feature type="compositionally biased region" description="Acidic residues" evidence="1">
    <location>
        <begin position="292"/>
        <end position="301"/>
    </location>
</feature>
<dbReference type="OrthoDB" id="5361617at2759"/>
<organism evidence="2 3">
    <name type="scientific">Capronia epimyces CBS 606.96</name>
    <dbReference type="NCBI Taxonomy" id="1182542"/>
    <lineage>
        <taxon>Eukaryota</taxon>
        <taxon>Fungi</taxon>
        <taxon>Dikarya</taxon>
        <taxon>Ascomycota</taxon>
        <taxon>Pezizomycotina</taxon>
        <taxon>Eurotiomycetes</taxon>
        <taxon>Chaetothyriomycetidae</taxon>
        <taxon>Chaetothyriales</taxon>
        <taxon>Herpotrichiellaceae</taxon>
        <taxon>Capronia</taxon>
    </lineage>
</organism>
<evidence type="ECO:0000313" key="2">
    <source>
        <dbReference type="EMBL" id="EXJ79095.1"/>
    </source>
</evidence>
<dbReference type="EMBL" id="AMGY01000008">
    <property type="protein sequence ID" value="EXJ79095.1"/>
    <property type="molecule type" value="Genomic_DNA"/>
</dbReference>
<feature type="region of interest" description="Disordered" evidence="1">
    <location>
        <begin position="264"/>
        <end position="440"/>
    </location>
</feature>
<dbReference type="STRING" id="1182542.W9XP41"/>
<name>W9XP41_9EURO</name>
<feature type="region of interest" description="Disordered" evidence="1">
    <location>
        <begin position="164"/>
        <end position="191"/>
    </location>
</feature>
<dbReference type="Proteomes" id="UP000019478">
    <property type="component" value="Unassembled WGS sequence"/>
</dbReference>
<proteinExistence type="predicted"/>
<dbReference type="eggNOG" id="ENOG502S5VM">
    <property type="taxonomic scope" value="Eukaryota"/>
</dbReference>
<feature type="compositionally biased region" description="Basic residues" evidence="1">
    <location>
        <begin position="382"/>
        <end position="392"/>
    </location>
</feature>
<protein>
    <recommendedName>
        <fullName evidence="4">PIN domain-containing protein</fullName>
    </recommendedName>
</protein>
<feature type="compositionally biased region" description="Basic and acidic residues" evidence="1">
    <location>
        <begin position="272"/>
        <end position="286"/>
    </location>
</feature>
<gene>
    <name evidence="2" type="ORF">A1O3_08596</name>
</gene>
<dbReference type="HOGENOM" id="CLU_612794_0_0_1"/>
<feature type="compositionally biased region" description="Polar residues" evidence="1">
    <location>
        <begin position="315"/>
        <end position="324"/>
    </location>
</feature>
<dbReference type="RefSeq" id="XP_007736883.1">
    <property type="nucleotide sequence ID" value="XM_007738693.1"/>
</dbReference>